<dbReference type="Pfam" id="PF10935">
    <property type="entry name" value="DUF2637"/>
    <property type="match status" value="1"/>
</dbReference>
<evidence type="ECO:0000313" key="3">
    <source>
        <dbReference type="EMBL" id="TYC07900.1"/>
    </source>
</evidence>
<feature type="compositionally biased region" description="Acidic residues" evidence="1">
    <location>
        <begin position="237"/>
        <end position="247"/>
    </location>
</feature>
<feature type="compositionally biased region" description="Basic and acidic residues" evidence="1">
    <location>
        <begin position="341"/>
        <end position="355"/>
    </location>
</feature>
<dbReference type="Proteomes" id="UP000322634">
    <property type="component" value="Unassembled WGS sequence"/>
</dbReference>
<organism evidence="3 4">
    <name type="scientific">Actinomadura syzygii</name>
    <dbReference type="NCBI Taxonomy" id="1427538"/>
    <lineage>
        <taxon>Bacteria</taxon>
        <taxon>Bacillati</taxon>
        <taxon>Actinomycetota</taxon>
        <taxon>Actinomycetes</taxon>
        <taxon>Streptosporangiales</taxon>
        <taxon>Thermomonosporaceae</taxon>
        <taxon>Actinomadura</taxon>
    </lineage>
</organism>
<dbReference type="EMBL" id="VSFF01000019">
    <property type="protein sequence ID" value="TYC07900.1"/>
    <property type="molecule type" value="Genomic_DNA"/>
</dbReference>
<feature type="region of interest" description="Disordered" evidence="1">
    <location>
        <begin position="237"/>
        <end position="418"/>
    </location>
</feature>
<dbReference type="RefSeq" id="WP_148355864.1">
    <property type="nucleotide sequence ID" value="NZ_JBHSBF010000048.1"/>
</dbReference>
<keyword evidence="2" id="KW-0472">Membrane</keyword>
<feature type="transmembrane region" description="Helical" evidence="2">
    <location>
        <begin position="119"/>
        <end position="138"/>
    </location>
</feature>
<feature type="transmembrane region" description="Helical" evidence="2">
    <location>
        <begin position="88"/>
        <end position="107"/>
    </location>
</feature>
<feature type="compositionally biased region" description="Low complexity" evidence="1">
    <location>
        <begin position="178"/>
        <end position="194"/>
    </location>
</feature>
<dbReference type="OrthoDB" id="3473053at2"/>
<feature type="compositionally biased region" description="Low complexity" evidence="1">
    <location>
        <begin position="293"/>
        <end position="305"/>
    </location>
</feature>
<feature type="transmembrane region" description="Helical" evidence="2">
    <location>
        <begin position="17"/>
        <end position="37"/>
    </location>
</feature>
<reference evidence="3 4" key="1">
    <citation type="submission" date="2019-08" db="EMBL/GenBank/DDBJ databases">
        <title>Actinomadura sp. nov. CYP1-5 isolated from mountain soil.</title>
        <authorList>
            <person name="Songsumanus A."/>
            <person name="Kuncharoen N."/>
            <person name="Kudo T."/>
            <person name="Yuki M."/>
            <person name="Igarashi Y."/>
            <person name="Tanasupawat S."/>
        </authorList>
    </citation>
    <scope>NUCLEOTIDE SEQUENCE [LARGE SCALE GENOMIC DNA]</scope>
    <source>
        <strain evidence="3 4">GKU157</strain>
    </source>
</reference>
<protein>
    <submittedName>
        <fullName evidence="3">DUF2637 domain-containing protein</fullName>
    </submittedName>
</protein>
<gene>
    <name evidence="3" type="ORF">FXF65_40935</name>
</gene>
<name>A0A5D0TR68_9ACTN</name>
<feature type="region of interest" description="Disordered" evidence="1">
    <location>
        <begin position="174"/>
        <end position="198"/>
    </location>
</feature>
<feature type="compositionally biased region" description="Low complexity" evidence="1">
    <location>
        <begin position="322"/>
        <end position="337"/>
    </location>
</feature>
<keyword evidence="2" id="KW-1133">Transmembrane helix</keyword>
<dbReference type="InterPro" id="IPR021235">
    <property type="entry name" value="DUF2637"/>
</dbReference>
<sequence>MPTDPTRPSFTPAQRRVLTAVAGLVVAALAGAAFALTYDVLRDLARLGGVGRRWAPLYPAIADTLTALTILSLVITRNARWWTRLPRWALLLVLLGGGAAISVQDSLRGLDELSRDPVRAGVAVAPHVMLVIAVWLWLTMFKQIRVGRPAVDETPPVEPQRGHVKVLEPASPEPLALEAGSGSADSAGSAGQEGQAERAPELFLDERDPLIPFAPEEPVSRAEVERDNAFEREIFENVEDDAEEEGSEPVFKPHFAPGREASSGQSLSSGSLSSEPGLTFERGLPFERGLSLEPGPSLESGVPSEEGPPPLDSLPEPRSPIDAPDAAEAPAAPALLPTDVELVRGRDRVEREERPAAATTRPDIPMPGRRPAEEDEHDDPPADRAEDPDADTAEPADDDDWNPPPSSNFRSGPVPPAG</sequence>
<dbReference type="AlphaFoldDB" id="A0A5D0TR68"/>
<feature type="compositionally biased region" description="Acidic residues" evidence="1">
    <location>
        <begin position="388"/>
        <end position="401"/>
    </location>
</feature>
<keyword evidence="2" id="KW-0812">Transmembrane</keyword>
<evidence type="ECO:0000256" key="2">
    <source>
        <dbReference type="SAM" id="Phobius"/>
    </source>
</evidence>
<comment type="caution">
    <text evidence="3">The sequence shown here is derived from an EMBL/GenBank/DDBJ whole genome shotgun (WGS) entry which is preliminary data.</text>
</comment>
<accession>A0A5D0TR68</accession>
<keyword evidence="4" id="KW-1185">Reference proteome</keyword>
<feature type="transmembrane region" description="Helical" evidence="2">
    <location>
        <begin position="57"/>
        <end position="76"/>
    </location>
</feature>
<proteinExistence type="predicted"/>
<feature type="compositionally biased region" description="Low complexity" evidence="1">
    <location>
        <begin position="262"/>
        <end position="274"/>
    </location>
</feature>
<evidence type="ECO:0000313" key="4">
    <source>
        <dbReference type="Proteomes" id="UP000322634"/>
    </source>
</evidence>
<evidence type="ECO:0000256" key="1">
    <source>
        <dbReference type="SAM" id="MobiDB-lite"/>
    </source>
</evidence>